<name>A0ABU9TA06_9HYPH</name>
<dbReference type="SUPFAM" id="SSF54826">
    <property type="entry name" value="Enolase N-terminal domain-like"/>
    <property type="match status" value="1"/>
</dbReference>
<reference evidence="3 4" key="1">
    <citation type="submission" date="2024-03" db="EMBL/GenBank/DDBJ databases">
        <title>Community enrichment and isolation of bacterial strains for fucoidan degradation.</title>
        <authorList>
            <person name="Sichert A."/>
        </authorList>
    </citation>
    <scope>NUCLEOTIDE SEQUENCE [LARGE SCALE GENOMIC DNA]</scope>
    <source>
        <strain evidence="3 4">AS62</strain>
    </source>
</reference>
<evidence type="ECO:0000256" key="1">
    <source>
        <dbReference type="ARBA" id="ARBA00023239"/>
    </source>
</evidence>
<evidence type="ECO:0000259" key="2">
    <source>
        <dbReference type="SMART" id="SM00922"/>
    </source>
</evidence>
<accession>A0ABU9TA06</accession>
<dbReference type="InterPro" id="IPR029065">
    <property type="entry name" value="Enolase_C-like"/>
</dbReference>
<keyword evidence="1" id="KW-0456">Lyase</keyword>
<dbReference type="InterPro" id="IPR013341">
    <property type="entry name" value="Mandelate_racemase_N_dom"/>
</dbReference>
<dbReference type="SMART" id="SM00922">
    <property type="entry name" value="MR_MLE"/>
    <property type="match status" value="1"/>
</dbReference>
<dbReference type="InterPro" id="IPR034593">
    <property type="entry name" value="DgoD-like"/>
</dbReference>
<dbReference type="Pfam" id="PF02746">
    <property type="entry name" value="MR_MLE_N"/>
    <property type="match status" value="1"/>
</dbReference>
<dbReference type="Proteomes" id="UP001477870">
    <property type="component" value="Unassembled WGS sequence"/>
</dbReference>
<dbReference type="Gene3D" id="3.30.390.10">
    <property type="entry name" value="Enolase-like, N-terminal domain"/>
    <property type="match status" value="1"/>
</dbReference>
<dbReference type="Pfam" id="PF13378">
    <property type="entry name" value="MR_MLE_C"/>
    <property type="match status" value="1"/>
</dbReference>
<proteinExistence type="predicted"/>
<evidence type="ECO:0000313" key="3">
    <source>
        <dbReference type="EMBL" id="MEM5502954.1"/>
    </source>
</evidence>
<evidence type="ECO:0000313" key="4">
    <source>
        <dbReference type="Proteomes" id="UP001477870"/>
    </source>
</evidence>
<sequence length="391" mass="42728">MLHMGDGSYKIDRIRAYALSCAVDGGPVSSLGLMPTRNGVLIEITDGDGVIGWGEAWCNYPPRSNVAKVNLLNDVIGPAVLNLSIKNWHEVRLELQRLFSRMMIHTGEPGAFKHCIAGIDMALADLSARRQSVPLSSFLAGHAVNKLDVPVYCSTPNVERLEELVPQFEASGHQCFKLKVGFGREIDSKNVSQFRKVAHEDTLMCCDANQKWSLPEAVEATDWLEEYDPLFIEEPILADANPNEWVSLSKASKVPLAAGENITSQEKFEEHINERSLNIVQPDIAKWGGVSGSFNVGRYALSKNTQCYLHYMGTALGQIASLHTLAAIGGGGRLELDANPNPLRTDLGDVDFSLKAGALLCPQTHGIGFVPDPSQIEKFTVAKCDMRANKV</sequence>
<dbReference type="CDD" id="cd03316">
    <property type="entry name" value="MR_like"/>
    <property type="match status" value="1"/>
</dbReference>
<dbReference type="InterPro" id="IPR036849">
    <property type="entry name" value="Enolase-like_C_sf"/>
</dbReference>
<dbReference type="RefSeq" id="WP_342849160.1">
    <property type="nucleotide sequence ID" value="NZ_JBBMQO010000009.1"/>
</dbReference>
<dbReference type="Gene3D" id="3.20.20.120">
    <property type="entry name" value="Enolase-like C-terminal domain"/>
    <property type="match status" value="1"/>
</dbReference>
<organism evidence="3 4">
    <name type="scientific">Ahrensia kielensis</name>
    <dbReference type="NCBI Taxonomy" id="76980"/>
    <lineage>
        <taxon>Bacteria</taxon>
        <taxon>Pseudomonadati</taxon>
        <taxon>Pseudomonadota</taxon>
        <taxon>Alphaproteobacteria</taxon>
        <taxon>Hyphomicrobiales</taxon>
        <taxon>Ahrensiaceae</taxon>
        <taxon>Ahrensia</taxon>
    </lineage>
</organism>
<comment type="caution">
    <text evidence="3">The sequence shown here is derived from an EMBL/GenBank/DDBJ whole genome shotgun (WGS) entry which is preliminary data.</text>
</comment>
<dbReference type="InterPro" id="IPR013342">
    <property type="entry name" value="Mandelate_racemase_C"/>
</dbReference>
<dbReference type="PANTHER" id="PTHR48080">
    <property type="entry name" value="D-GALACTONATE DEHYDRATASE-RELATED"/>
    <property type="match status" value="1"/>
</dbReference>
<dbReference type="PANTHER" id="PTHR48080:SF2">
    <property type="entry name" value="D-GALACTONATE DEHYDRATASE"/>
    <property type="match status" value="1"/>
</dbReference>
<dbReference type="EMBL" id="JBBMQO010000009">
    <property type="protein sequence ID" value="MEM5502954.1"/>
    <property type="molecule type" value="Genomic_DNA"/>
</dbReference>
<feature type="domain" description="Mandelate racemase/muconate lactonizing enzyme C-terminal" evidence="2">
    <location>
        <begin position="158"/>
        <end position="255"/>
    </location>
</feature>
<dbReference type="SFLD" id="SFLDS00001">
    <property type="entry name" value="Enolase"/>
    <property type="match status" value="1"/>
</dbReference>
<gene>
    <name evidence="3" type="ORF">WNY59_15295</name>
</gene>
<dbReference type="SUPFAM" id="SSF51604">
    <property type="entry name" value="Enolase C-terminal domain-like"/>
    <property type="match status" value="1"/>
</dbReference>
<protein>
    <submittedName>
        <fullName evidence="3">Mandelate racemase/muconate lactonizing enzyme family protein</fullName>
    </submittedName>
</protein>
<keyword evidence="4" id="KW-1185">Reference proteome</keyword>
<dbReference type="InterPro" id="IPR029017">
    <property type="entry name" value="Enolase-like_N"/>
</dbReference>